<evidence type="ECO:0000256" key="7">
    <source>
        <dbReference type="ARBA" id="ARBA00023033"/>
    </source>
</evidence>
<dbReference type="KEGG" id="apuu:APUU_60655A"/>
<dbReference type="PANTHER" id="PTHR23023">
    <property type="entry name" value="DIMETHYLANILINE MONOOXYGENASE"/>
    <property type="match status" value="1"/>
</dbReference>
<keyword evidence="4" id="KW-0274">FAD</keyword>
<evidence type="ECO:0008006" key="11">
    <source>
        <dbReference type="Google" id="ProtNLM"/>
    </source>
</evidence>
<evidence type="ECO:0000313" key="10">
    <source>
        <dbReference type="Proteomes" id="UP000654913"/>
    </source>
</evidence>
<dbReference type="FunFam" id="3.50.50.60:FF:000138">
    <property type="entry name" value="Flavin-containing monooxygenase"/>
    <property type="match status" value="1"/>
</dbReference>
<keyword evidence="5" id="KW-0521">NADP</keyword>
<keyword evidence="3" id="KW-0285">Flavoprotein</keyword>
<evidence type="ECO:0000256" key="6">
    <source>
        <dbReference type="ARBA" id="ARBA00023002"/>
    </source>
</evidence>
<protein>
    <recommendedName>
        <fullName evidence="11">Flavin dependent monooxygenase</fullName>
    </recommendedName>
</protein>
<gene>
    <name evidence="9" type="ORF">APUU_60655A</name>
</gene>
<organism evidence="9 10">
    <name type="scientific">Aspergillus puulaauensis</name>
    <dbReference type="NCBI Taxonomy" id="1220207"/>
    <lineage>
        <taxon>Eukaryota</taxon>
        <taxon>Fungi</taxon>
        <taxon>Dikarya</taxon>
        <taxon>Ascomycota</taxon>
        <taxon>Pezizomycotina</taxon>
        <taxon>Eurotiomycetes</taxon>
        <taxon>Eurotiomycetidae</taxon>
        <taxon>Eurotiales</taxon>
        <taxon>Aspergillaceae</taxon>
        <taxon>Aspergillus</taxon>
    </lineage>
</organism>
<accession>A0A7R7XTT5</accession>
<evidence type="ECO:0000256" key="8">
    <source>
        <dbReference type="SAM" id="MobiDB-lite"/>
    </source>
</evidence>
<name>A0A7R7XTT5_9EURO</name>
<dbReference type="GO" id="GO:0004499">
    <property type="term" value="F:N,N-dimethylaniline monooxygenase activity"/>
    <property type="evidence" value="ECO:0007669"/>
    <property type="project" value="InterPro"/>
</dbReference>
<feature type="region of interest" description="Disordered" evidence="8">
    <location>
        <begin position="60"/>
        <end position="84"/>
    </location>
</feature>
<proteinExistence type="inferred from homology"/>
<evidence type="ECO:0000256" key="1">
    <source>
        <dbReference type="ARBA" id="ARBA00001974"/>
    </source>
</evidence>
<dbReference type="InterPro" id="IPR000960">
    <property type="entry name" value="Flavin_mOase"/>
</dbReference>
<keyword evidence="7" id="KW-0503">Monooxygenase</keyword>
<dbReference type="InterPro" id="IPR050346">
    <property type="entry name" value="FMO-like"/>
</dbReference>
<dbReference type="AlphaFoldDB" id="A0A7R7XTT5"/>
<reference evidence="9" key="2">
    <citation type="submission" date="2021-02" db="EMBL/GenBank/DDBJ databases">
        <title>Aspergillus puulaauensis MK2 genome sequence.</title>
        <authorList>
            <person name="Futagami T."/>
            <person name="Mori K."/>
            <person name="Kadooka C."/>
            <person name="Tanaka T."/>
        </authorList>
    </citation>
    <scope>NUCLEOTIDE SEQUENCE</scope>
    <source>
        <strain evidence="9">MK2</strain>
    </source>
</reference>
<evidence type="ECO:0000256" key="4">
    <source>
        <dbReference type="ARBA" id="ARBA00022827"/>
    </source>
</evidence>
<dbReference type="InterPro" id="IPR036188">
    <property type="entry name" value="FAD/NAD-bd_sf"/>
</dbReference>
<comment type="similarity">
    <text evidence="2">Belongs to the FMO family.</text>
</comment>
<dbReference type="Proteomes" id="UP000654913">
    <property type="component" value="Chromosome 6"/>
</dbReference>
<comment type="cofactor">
    <cofactor evidence="1">
        <name>FAD</name>
        <dbReference type="ChEBI" id="CHEBI:57692"/>
    </cofactor>
</comment>
<dbReference type="InterPro" id="IPR020946">
    <property type="entry name" value="Flavin_mOase-like"/>
</dbReference>
<evidence type="ECO:0000256" key="3">
    <source>
        <dbReference type="ARBA" id="ARBA00022630"/>
    </source>
</evidence>
<evidence type="ECO:0000256" key="5">
    <source>
        <dbReference type="ARBA" id="ARBA00022857"/>
    </source>
</evidence>
<dbReference type="RefSeq" id="XP_041559801.1">
    <property type="nucleotide sequence ID" value="XM_041693919.1"/>
</dbReference>
<dbReference type="GeneID" id="64977612"/>
<dbReference type="Gene3D" id="3.50.50.60">
    <property type="entry name" value="FAD/NAD(P)-binding domain"/>
    <property type="match status" value="2"/>
</dbReference>
<keyword evidence="10" id="KW-1185">Reference proteome</keyword>
<reference evidence="9" key="1">
    <citation type="submission" date="2021-01" db="EMBL/GenBank/DDBJ databases">
        <authorList>
            <consortium name="Aspergillus puulaauensis MK2 genome sequencing consortium"/>
            <person name="Kazuki M."/>
            <person name="Futagami T."/>
        </authorList>
    </citation>
    <scope>NUCLEOTIDE SEQUENCE</scope>
    <source>
        <strain evidence="9">MK2</strain>
    </source>
</reference>
<evidence type="ECO:0000313" key="9">
    <source>
        <dbReference type="EMBL" id="BCS27607.1"/>
    </source>
</evidence>
<dbReference type="GO" id="GO:0050660">
    <property type="term" value="F:flavin adenine dinucleotide binding"/>
    <property type="evidence" value="ECO:0007669"/>
    <property type="project" value="InterPro"/>
</dbReference>
<dbReference type="SUPFAM" id="SSF51905">
    <property type="entry name" value="FAD/NAD(P)-binding domain"/>
    <property type="match status" value="2"/>
</dbReference>
<dbReference type="Pfam" id="PF00743">
    <property type="entry name" value="FMO-like"/>
    <property type="match status" value="2"/>
</dbReference>
<dbReference type="OrthoDB" id="66881at2759"/>
<keyword evidence="6" id="KW-0560">Oxidoreductase</keyword>
<dbReference type="GO" id="GO:0050661">
    <property type="term" value="F:NADP binding"/>
    <property type="evidence" value="ECO:0007669"/>
    <property type="project" value="InterPro"/>
</dbReference>
<dbReference type="PRINTS" id="PR00370">
    <property type="entry name" value="FMOXYGENASE"/>
</dbReference>
<sequence length="489" mass="55200">MMALPQQVRRIAVIGAGPAGLASVKYLLAEKCFDTIDVFERRSLAGGVWNYSPGALKEAVPTPVPQLSPNEPLEEPSWLPREASRDAQEPTFISPIYNTLDTNLPKELMAYGEKQFPPEVQDFPRHSTVKDYVREYGEDIKKHIQFETQVLDVHKDSNTAAWTVTTRNLRNGASTSAPYDAVVASSGHFDVPHLPEIPGIVSWNKAYAGVITHSKFYDSPTPYSNKKVIVVGSSASGLDIGNQINEVCKGKVLASQRTELYLSPPDTTDKAYYPEIAEFLSPGGHERAVRFADGRIEQDIDAIVFCTGFFYSFPFLSSLDPPIITHGRRVQNTYQHLFYIHDPTLVFPVLPQRIIPFPLSENQAAVFSRVWSGRLSLPSTAEMEDWESSVVTKKGDGPAFHLMPFPQDADYLNMLYDWALTAEARSGLTNAGKGKQCNRWGEKERWMREMVPEMRKAFFSKGEERRSIKTLEQLGYDFRRWRNEQDHFP</sequence>
<dbReference type="EMBL" id="AP024448">
    <property type="protein sequence ID" value="BCS27607.1"/>
    <property type="molecule type" value="Genomic_DNA"/>
</dbReference>
<evidence type="ECO:0000256" key="2">
    <source>
        <dbReference type="ARBA" id="ARBA00009183"/>
    </source>
</evidence>